<evidence type="ECO:0000256" key="2">
    <source>
        <dbReference type="SAM" id="Phobius"/>
    </source>
</evidence>
<name>A0ABX0IHV4_9FLAO</name>
<keyword evidence="2" id="KW-0472">Membrane</keyword>
<accession>A0ABX0IHV4</accession>
<protein>
    <submittedName>
        <fullName evidence="3">Uncharacterized protein</fullName>
    </submittedName>
</protein>
<keyword evidence="2" id="KW-1133">Transmembrane helix</keyword>
<keyword evidence="2" id="KW-0812">Transmembrane</keyword>
<feature type="transmembrane region" description="Helical" evidence="2">
    <location>
        <begin position="12"/>
        <end position="37"/>
    </location>
</feature>
<evidence type="ECO:0000256" key="1">
    <source>
        <dbReference type="SAM" id="Coils"/>
    </source>
</evidence>
<dbReference type="EMBL" id="JAAJBV010000006">
    <property type="protein sequence ID" value="NHM04861.1"/>
    <property type="molecule type" value="Genomic_DNA"/>
</dbReference>
<keyword evidence="1" id="KW-0175">Coiled coil</keyword>
<reference evidence="3 4" key="1">
    <citation type="submission" date="2020-02" db="EMBL/GenBank/DDBJ databases">
        <authorList>
            <person name="Chen W.-M."/>
        </authorList>
    </citation>
    <scope>NUCLEOTIDE SEQUENCE [LARGE SCALE GENOMIC DNA]</scope>
    <source>
        <strain evidence="3 4">TWA-26</strain>
    </source>
</reference>
<keyword evidence="4" id="KW-1185">Reference proteome</keyword>
<dbReference type="Proteomes" id="UP000761423">
    <property type="component" value="Unassembled WGS sequence"/>
</dbReference>
<gene>
    <name evidence="3" type="ORF">G4L40_09125</name>
</gene>
<feature type="transmembrane region" description="Helical" evidence="2">
    <location>
        <begin position="57"/>
        <end position="73"/>
    </location>
</feature>
<comment type="caution">
    <text evidence="3">The sequence shown here is derived from an EMBL/GenBank/DDBJ whole genome shotgun (WGS) entry which is preliminary data.</text>
</comment>
<sequence length="316" mass="36229">MKILKYVISIGLLLGGIRALIEGNFLMSIFFVLAGLAMFPNISEILKSKITLWQNKYVRYGIIIGLVIIGGAFKGKADKQKLESTPEFLAEQFVKDNPNNKLIKIADTLLKLDDYFDSDDSKKYFYDKNYTVNSDGSVSYRFLDIKRDSLFKDYQNLENGNYIIDYNLIFDFKNNNVNSVKAVAKYSNGTEKEFSESNIISIEKLLNTSKILKMKDAVAKLAEAQKLHKENEMKKAKFEEECFTGMDGYNLPLVKYVKENLHNPDSFEHVETKFILKDSYALVFMKYRAKNGFNALILNTITAKVDFDCQVVEIIE</sequence>
<evidence type="ECO:0000313" key="3">
    <source>
        <dbReference type="EMBL" id="NHM04861.1"/>
    </source>
</evidence>
<feature type="coiled-coil region" evidence="1">
    <location>
        <begin position="214"/>
        <end position="241"/>
    </location>
</feature>
<evidence type="ECO:0000313" key="4">
    <source>
        <dbReference type="Proteomes" id="UP000761423"/>
    </source>
</evidence>
<organism evidence="3 4">
    <name type="scientific">Flavobacterium celericrescens</name>
    <dbReference type="NCBI Taxonomy" id="2709780"/>
    <lineage>
        <taxon>Bacteria</taxon>
        <taxon>Pseudomonadati</taxon>
        <taxon>Bacteroidota</taxon>
        <taxon>Flavobacteriia</taxon>
        <taxon>Flavobacteriales</taxon>
        <taxon>Flavobacteriaceae</taxon>
        <taxon>Flavobacterium</taxon>
    </lineage>
</organism>
<dbReference type="RefSeq" id="WP_166236897.1">
    <property type="nucleotide sequence ID" value="NZ_JAAJBV010000006.1"/>
</dbReference>
<proteinExistence type="predicted"/>